<dbReference type="Proteomes" id="UP000321820">
    <property type="component" value="Chromosome"/>
</dbReference>
<keyword evidence="4" id="KW-0472">Membrane</keyword>
<dbReference type="EMBL" id="CP042806">
    <property type="protein sequence ID" value="QEE30422.1"/>
    <property type="molecule type" value="Genomic_DNA"/>
</dbReference>
<dbReference type="SUPFAM" id="SSF55781">
    <property type="entry name" value="GAF domain-like"/>
    <property type="match status" value="1"/>
</dbReference>
<dbReference type="PANTHER" id="PTHR45138">
    <property type="entry name" value="REGULATORY COMPONENTS OF SENSORY TRANSDUCTION SYSTEM"/>
    <property type="match status" value="1"/>
</dbReference>
<dbReference type="PROSITE" id="PS50887">
    <property type="entry name" value="GGDEF"/>
    <property type="match status" value="1"/>
</dbReference>
<dbReference type="InterPro" id="IPR029787">
    <property type="entry name" value="Nucleotide_cyclase"/>
</dbReference>
<keyword evidence="3" id="KW-0175">Coiled coil</keyword>
<feature type="coiled-coil region" evidence="3">
    <location>
        <begin position="203"/>
        <end position="237"/>
    </location>
</feature>
<evidence type="ECO:0000259" key="5">
    <source>
        <dbReference type="PROSITE" id="PS50887"/>
    </source>
</evidence>
<dbReference type="GO" id="GO:0052621">
    <property type="term" value="F:diguanylate cyclase activity"/>
    <property type="evidence" value="ECO:0007669"/>
    <property type="project" value="UniProtKB-EC"/>
</dbReference>
<feature type="transmembrane region" description="Helical" evidence="4">
    <location>
        <begin position="12"/>
        <end position="34"/>
    </location>
</feature>
<dbReference type="GO" id="GO:1902201">
    <property type="term" value="P:negative regulation of bacterial-type flagellum-dependent cell motility"/>
    <property type="evidence" value="ECO:0007669"/>
    <property type="project" value="TreeGrafter"/>
</dbReference>
<accession>A0A5B9EEF1</accession>
<evidence type="ECO:0000256" key="4">
    <source>
        <dbReference type="SAM" id="Phobius"/>
    </source>
</evidence>
<feature type="domain" description="GGDEF" evidence="5">
    <location>
        <begin position="428"/>
        <end position="562"/>
    </location>
</feature>
<comment type="catalytic activity">
    <reaction evidence="2">
        <text>2 GTP = 3',3'-c-di-GMP + 2 diphosphate</text>
        <dbReference type="Rhea" id="RHEA:24898"/>
        <dbReference type="ChEBI" id="CHEBI:33019"/>
        <dbReference type="ChEBI" id="CHEBI:37565"/>
        <dbReference type="ChEBI" id="CHEBI:58805"/>
        <dbReference type="EC" id="2.7.7.65"/>
    </reaction>
</comment>
<dbReference type="NCBIfam" id="TIGR00254">
    <property type="entry name" value="GGDEF"/>
    <property type="match status" value="1"/>
</dbReference>
<reference evidence="6 7" key="1">
    <citation type="submission" date="2019-08" db="EMBL/GenBank/DDBJ databases">
        <title>Complete genome sequence of Terriglobus albidus strain ORNL.</title>
        <authorList>
            <person name="Podar M."/>
        </authorList>
    </citation>
    <scope>NUCLEOTIDE SEQUENCE [LARGE SCALE GENOMIC DNA]</scope>
    <source>
        <strain evidence="6 7">ORNL</strain>
    </source>
</reference>
<dbReference type="KEGG" id="talb:FTW19_22015"/>
<protein>
    <recommendedName>
        <fullName evidence="1">diguanylate cyclase</fullName>
        <ecNumber evidence="1">2.7.7.65</ecNumber>
    </recommendedName>
</protein>
<feature type="transmembrane region" description="Helical" evidence="4">
    <location>
        <begin position="179"/>
        <end position="201"/>
    </location>
</feature>
<keyword evidence="7" id="KW-1185">Reference proteome</keyword>
<dbReference type="InterPro" id="IPR000160">
    <property type="entry name" value="GGDEF_dom"/>
</dbReference>
<proteinExistence type="predicted"/>
<dbReference type="EC" id="2.7.7.65" evidence="1"/>
<dbReference type="Gene3D" id="3.30.70.270">
    <property type="match status" value="1"/>
</dbReference>
<dbReference type="OrthoDB" id="9783388at2"/>
<keyword evidence="4" id="KW-0812">Transmembrane</keyword>
<evidence type="ECO:0000313" key="7">
    <source>
        <dbReference type="Proteomes" id="UP000321820"/>
    </source>
</evidence>
<sequence length="569" mass="63050">MQKQLSSPKAPIVLTLLAALGSICFAVGSGLFLYSNTEKLIAAREWIEHTQQTQLAIERLSRQVERIDTQTRLYAATHDESTLRSAVSAAIALQSGSLRMKNQLADNRNQNQNVEQVQECANHLLGTLTSQSQAAAEIRGETVQCQHSLSLMAGQEGDLLRQRNQASDSRSKLSVVTELMVVLITVVVLLVLFALLVRDIIMRNRIARHREEASAELEESNRDLEASMKTLRQLADEGVLLSAFRDDLQLCTTTDEVYEAACVRFPQIFPETSGAICIINNSRNALESMSTWGESSNQISEVFPPDACCGLRMGQFRFRKPGASEVHCSHFVGKPPMRYACVPLMAQGETLGMVFLRCPTEEVAAQVETRNEALRQLVQLTAITLASIDLRNKLEAQSVRDSLTGLFNRHFMEIALDRELARAARRKNMLAIFMIDVDHFKTFNDRYSHATGDSVLKKVAKVIGASIRTEDVACRYGGEEFTVIVPDTTIEAAHERAERLRTAVEALPAALENGLHTNVTISIGIAIFPNHATSPDHLLRRADEALYRAKHEGRNCVRVADSVAEVVLT</sequence>
<dbReference type="SMART" id="SM00267">
    <property type="entry name" value="GGDEF"/>
    <property type="match status" value="1"/>
</dbReference>
<dbReference type="FunFam" id="3.30.70.270:FF:000001">
    <property type="entry name" value="Diguanylate cyclase domain protein"/>
    <property type="match status" value="1"/>
</dbReference>
<evidence type="ECO:0000256" key="3">
    <source>
        <dbReference type="SAM" id="Coils"/>
    </source>
</evidence>
<dbReference type="SUPFAM" id="SSF55073">
    <property type="entry name" value="Nucleotide cyclase"/>
    <property type="match status" value="1"/>
</dbReference>
<dbReference type="InterPro" id="IPR050469">
    <property type="entry name" value="Diguanylate_Cyclase"/>
</dbReference>
<organism evidence="6 7">
    <name type="scientific">Terriglobus albidus</name>
    <dbReference type="NCBI Taxonomy" id="1592106"/>
    <lineage>
        <taxon>Bacteria</taxon>
        <taxon>Pseudomonadati</taxon>
        <taxon>Acidobacteriota</taxon>
        <taxon>Terriglobia</taxon>
        <taxon>Terriglobales</taxon>
        <taxon>Acidobacteriaceae</taxon>
        <taxon>Terriglobus</taxon>
    </lineage>
</organism>
<dbReference type="GO" id="GO:0043709">
    <property type="term" value="P:cell adhesion involved in single-species biofilm formation"/>
    <property type="evidence" value="ECO:0007669"/>
    <property type="project" value="TreeGrafter"/>
</dbReference>
<keyword evidence="4" id="KW-1133">Transmembrane helix</keyword>
<dbReference type="RefSeq" id="WP_147649735.1">
    <property type="nucleotide sequence ID" value="NZ_CP042806.1"/>
</dbReference>
<dbReference type="InterPro" id="IPR043128">
    <property type="entry name" value="Rev_trsase/Diguanyl_cyclase"/>
</dbReference>
<dbReference type="GO" id="GO:0005886">
    <property type="term" value="C:plasma membrane"/>
    <property type="evidence" value="ECO:0007669"/>
    <property type="project" value="TreeGrafter"/>
</dbReference>
<evidence type="ECO:0000256" key="1">
    <source>
        <dbReference type="ARBA" id="ARBA00012528"/>
    </source>
</evidence>
<gene>
    <name evidence="6" type="ORF">FTW19_22015</name>
</gene>
<dbReference type="PANTHER" id="PTHR45138:SF9">
    <property type="entry name" value="DIGUANYLATE CYCLASE DGCM-RELATED"/>
    <property type="match status" value="1"/>
</dbReference>
<name>A0A5B9EEF1_9BACT</name>
<dbReference type="Pfam" id="PF00990">
    <property type="entry name" value="GGDEF"/>
    <property type="match status" value="1"/>
</dbReference>
<dbReference type="CDD" id="cd01949">
    <property type="entry name" value="GGDEF"/>
    <property type="match status" value="1"/>
</dbReference>
<dbReference type="AlphaFoldDB" id="A0A5B9EEF1"/>
<evidence type="ECO:0000313" key="6">
    <source>
        <dbReference type="EMBL" id="QEE30422.1"/>
    </source>
</evidence>
<evidence type="ECO:0000256" key="2">
    <source>
        <dbReference type="ARBA" id="ARBA00034247"/>
    </source>
</evidence>